<keyword evidence="5 16" id="KW-0328">Glycosyltransferase</keyword>
<dbReference type="KEGG" id="llp:GH975_10335"/>
<evidence type="ECO:0000313" key="17">
    <source>
        <dbReference type="EMBL" id="QGG80945.1"/>
    </source>
</evidence>
<keyword evidence="4 16" id="KW-0132">Cell division</keyword>
<reference evidence="17 18" key="1">
    <citation type="submission" date="2019-11" db="EMBL/GenBank/DDBJ databases">
        <authorList>
            <person name="Khan S.A."/>
            <person name="Jeon C.O."/>
            <person name="Chun B.H."/>
        </authorList>
    </citation>
    <scope>NUCLEOTIDE SEQUENCE [LARGE SCALE GENOMIC DNA]</scope>
    <source>
        <strain evidence="17 18">IMCC 1097</strain>
    </source>
</reference>
<keyword evidence="10 16" id="KW-1133">Transmembrane helix</keyword>
<dbReference type="GO" id="GO:0071555">
    <property type="term" value="P:cell wall organization"/>
    <property type="evidence" value="ECO:0007669"/>
    <property type="project" value="UniProtKB-KW"/>
</dbReference>
<keyword evidence="13 16" id="KW-0961">Cell wall biogenesis/degradation</keyword>
<evidence type="ECO:0000256" key="15">
    <source>
        <dbReference type="ARBA" id="ARBA00049902"/>
    </source>
</evidence>
<feature type="transmembrane region" description="Helical" evidence="16">
    <location>
        <begin position="150"/>
        <end position="168"/>
    </location>
</feature>
<dbReference type="GO" id="GO:0043093">
    <property type="term" value="P:FtsZ-dependent cytokinesis"/>
    <property type="evidence" value="ECO:0007669"/>
    <property type="project" value="UniProtKB-UniRule"/>
</dbReference>
<evidence type="ECO:0000256" key="2">
    <source>
        <dbReference type="ARBA" id="ARBA00004752"/>
    </source>
</evidence>
<feature type="transmembrane region" description="Helical" evidence="16">
    <location>
        <begin position="20"/>
        <end position="43"/>
    </location>
</feature>
<evidence type="ECO:0000256" key="14">
    <source>
        <dbReference type="ARBA" id="ARBA00038053"/>
    </source>
</evidence>
<accession>A0A5Q2QIP6</accession>
<feature type="transmembrane region" description="Helical" evidence="16">
    <location>
        <begin position="273"/>
        <end position="302"/>
    </location>
</feature>
<dbReference type="AlphaFoldDB" id="A0A5Q2QIP6"/>
<keyword evidence="12 16" id="KW-0131">Cell cycle</keyword>
<keyword evidence="11 16" id="KW-0472">Membrane</keyword>
<keyword evidence="18" id="KW-1185">Reference proteome</keyword>
<keyword evidence="3 16" id="KW-1003">Cell membrane</keyword>
<evidence type="ECO:0000256" key="3">
    <source>
        <dbReference type="ARBA" id="ARBA00022475"/>
    </source>
</evidence>
<comment type="similarity">
    <text evidence="14 16">Belongs to the SEDS family. FtsW subfamily.</text>
</comment>
<keyword evidence="8 16" id="KW-0133">Cell shape</keyword>
<keyword evidence="6 16" id="KW-0808">Transferase</keyword>
<feature type="transmembrane region" description="Helical" evidence="16">
    <location>
        <begin position="85"/>
        <end position="105"/>
    </location>
</feature>
<dbReference type="InterPro" id="IPR018365">
    <property type="entry name" value="Cell_cycle_FtsW-rel_CS"/>
</dbReference>
<evidence type="ECO:0000256" key="8">
    <source>
        <dbReference type="ARBA" id="ARBA00022960"/>
    </source>
</evidence>
<evidence type="ECO:0000256" key="5">
    <source>
        <dbReference type="ARBA" id="ARBA00022676"/>
    </source>
</evidence>
<dbReference type="OrthoDB" id="9768187at2"/>
<keyword evidence="7 16" id="KW-0812">Transmembrane</keyword>
<dbReference type="EMBL" id="CP045871">
    <property type="protein sequence ID" value="QGG80945.1"/>
    <property type="molecule type" value="Genomic_DNA"/>
</dbReference>
<dbReference type="NCBIfam" id="TIGR02614">
    <property type="entry name" value="ftsW"/>
    <property type="match status" value="1"/>
</dbReference>
<evidence type="ECO:0000256" key="1">
    <source>
        <dbReference type="ARBA" id="ARBA00004651"/>
    </source>
</evidence>
<dbReference type="RefSeq" id="WP_153714448.1">
    <property type="nucleotide sequence ID" value="NZ_CP045871.1"/>
</dbReference>
<keyword evidence="9 16" id="KW-0573">Peptidoglycan synthesis</keyword>
<feature type="transmembrane region" description="Helical" evidence="16">
    <location>
        <begin position="314"/>
        <end position="331"/>
    </location>
</feature>
<evidence type="ECO:0000313" key="18">
    <source>
        <dbReference type="Proteomes" id="UP000388235"/>
    </source>
</evidence>
<feature type="transmembrane region" description="Helical" evidence="16">
    <location>
        <begin position="197"/>
        <end position="216"/>
    </location>
</feature>
<dbReference type="HAMAP" id="MF_00913">
    <property type="entry name" value="PGT_FtsW_proteobact"/>
    <property type="match status" value="1"/>
</dbReference>
<evidence type="ECO:0000256" key="4">
    <source>
        <dbReference type="ARBA" id="ARBA00022618"/>
    </source>
</evidence>
<feature type="transmembrane region" description="Helical" evidence="16">
    <location>
        <begin position="351"/>
        <end position="369"/>
    </location>
</feature>
<proteinExistence type="inferred from homology"/>
<sequence length="378" mass="41207">MSTALQALPQGKTLTLPDPILFWTAIALSLLGVVMVGSASIEYAAAKQNDPSHYLVRHSIFWVLAMGAGIAAARLNPNVLQRHSAWFYLLGLVLLAAVFLPGIGHTVNGSTRWLNLVIIKLQASEVAKLCLAIYLSSFLVRFGQAATQTFWGFIRPILVTLVYGALLLAEPDLGAFVIIFAMVLCVMFLAGSRLVEWFVMLGAAGLMVAYAATTEAYRMKRVMVLLDPWEYRYSEAYQLTQALLAFGKGGWFGEGLGNSVQKLFYLPEAHTDFLFAILAEELGLVGALTVVALFVVLIWRSFRIGRMAELKGQFFNAYLAYAFALMMAGQATVNMGVNTGLLPTTGLTLPLMSYGGSSLIVSAIMLGLLQRIAWEAKQ</sequence>
<evidence type="ECO:0000256" key="7">
    <source>
        <dbReference type="ARBA" id="ARBA00022692"/>
    </source>
</evidence>
<comment type="subcellular location">
    <subcellularLocation>
        <location evidence="16">Cell inner membrane</location>
        <topology evidence="16">Multi-pass membrane protein</topology>
    </subcellularLocation>
    <subcellularLocation>
        <location evidence="1">Cell membrane</location>
        <topology evidence="1">Multi-pass membrane protein</topology>
    </subcellularLocation>
    <text evidence="16">Localizes to the division septum.</text>
</comment>
<dbReference type="PROSITE" id="PS00428">
    <property type="entry name" value="FTSW_RODA_SPOVE"/>
    <property type="match status" value="1"/>
</dbReference>
<dbReference type="InterPro" id="IPR013437">
    <property type="entry name" value="FtsW"/>
</dbReference>
<gene>
    <name evidence="16 17" type="primary">ftsW</name>
    <name evidence="17" type="ORF">GH975_10335</name>
</gene>
<dbReference type="GO" id="GO:0008955">
    <property type="term" value="F:peptidoglycan glycosyltransferase activity"/>
    <property type="evidence" value="ECO:0007669"/>
    <property type="project" value="UniProtKB-UniRule"/>
</dbReference>
<dbReference type="EC" id="2.4.99.28" evidence="16"/>
<organism evidence="17 18">
    <name type="scientific">Litorivicinus lipolyticus</name>
    <dbReference type="NCBI Taxonomy" id="418701"/>
    <lineage>
        <taxon>Bacteria</taxon>
        <taxon>Pseudomonadati</taxon>
        <taxon>Pseudomonadota</taxon>
        <taxon>Gammaproteobacteria</taxon>
        <taxon>Oceanospirillales</taxon>
        <taxon>Litorivicinaceae</taxon>
        <taxon>Litorivicinus</taxon>
    </lineage>
</organism>
<evidence type="ECO:0000256" key="11">
    <source>
        <dbReference type="ARBA" id="ARBA00023136"/>
    </source>
</evidence>
<keyword evidence="16" id="KW-0997">Cell inner membrane</keyword>
<evidence type="ECO:0000256" key="13">
    <source>
        <dbReference type="ARBA" id="ARBA00023316"/>
    </source>
</evidence>
<dbReference type="GO" id="GO:0005886">
    <property type="term" value="C:plasma membrane"/>
    <property type="evidence" value="ECO:0007669"/>
    <property type="project" value="UniProtKB-SubCell"/>
</dbReference>
<dbReference type="UniPathway" id="UPA00219"/>
<dbReference type="Proteomes" id="UP000388235">
    <property type="component" value="Chromosome"/>
</dbReference>
<feature type="transmembrane region" description="Helical" evidence="16">
    <location>
        <begin position="173"/>
        <end position="191"/>
    </location>
</feature>
<evidence type="ECO:0000256" key="12">
    <source>
        <dbReference type="ARBA" id="ARBA00023306"/>
    </source>
</evidence>
<dbReference type="GO" id="GO:0008360">
    <property type="term" value="P:regulation of cell shape"/>
    <property type="evidence" value="ECO:0007669"/>
    <property type="project" value="UniProtKB-KW"/>
</dbReference>
<feature type="transmembrane region" description="Helical" evidence="16">
    <location>
        <begin position="55"/>
        <end position="73"/>
    </location>
</feature>
<comment type="catalytic activity">
    <reaction evidence="15 16">
        <text>[GlcNAc-(1-&gt;4)-Mur2Ac(oyl-L-Ala-gamma-D-Glu-L-Lys-D-Ala-D-Ala)](n)-di-trans,octa-cis-undecaprenyl diphosphate + beta-D-GlcNAc-(1-&gt;4)-Mur2Ac(oyl-L-Ala-gamma-D-Glu-L-Lys-D-Ala-D-Ala)-di-trans,octa-cis-undecaprenyl diphosphate = [GlcNAc-(1-&gt;4)-Mur2Ac(oyl-L-Ala-gamma-D-Glu-L-Lys-D-Ala-D-Ala)](n+1)-di-trans,octa-cis-undecaprenyl diphosphate + di-trans,octa-cis-undecaprenyl diphosphate + H(+)</text>
        <dbReference type="Rhea" id="RHEA:23708"/>
        <dbReference type="Rhea" id="RHEA-COMP:9602"/>
        <dbReference type="Rhea" id="RHEA-COMP:9603"/>
        <dbReference type="ChEBI" id="CHEBI:15378"/>
        <dbReference type="ChEBI" id="CHEBI:58405"/>
        <dbReference type="ChEBI" id="CHEBI:60033"/>
        <dbReference type="ChEBI" id="CHEBI:78435"/>
        <dbReference type="EC" id="2.4.99.28"/>
    </reaction>
</comment>
<evidence type="ECO:0000256" key="16">
    <source>
        <dbReference type="HAMAP-Rule" id="MF_00913"/>
    </source>
</evidence>
<evidence type="ECO:0000256" key="6">
    <source>
        <dbReference type="ARBA" id="ARBA00022679"/>
    </source>
</evidence>
<dbReference type="GO" id="GO:0032153">
    <property type="term" value="C:cell division site"/>
    <property type="evidence" value="ECO:0007669"/>
    <property type="project" value="UniProtKB-UniRule"/>
</dbReference>
<evidence type="ECO:0000256" key="10">
    <source>
        <dbReference type="ARBA" id="ARBA00022989"/>
    </source>
</evidence>
<protein>
    <recommendedName>
        <fullName evidence="16">Probable peptidoglycan glycosyltransferase FtsW</fullName>
        <shortName evidence="16">PGT</shortName>
        <ecNumber evidence="16">2.4.99.28</ecNumber>
    </recommendedName>
    <alternativeName>
        <fullName evidence="16">Cell division protein FtsW</fullName>
    </alternativeName>
    <alternativeName>
        <fullName evidence="16">Cell wall polymerase</fullName>
    </alternativeName>
    <alternativeName>
        <fullName evidence="16">Peptidoglycan polymerase</fullName>
        <shortName evidence="16">PG polymerase</shortName>
    </alternativeName>
</protein>
<dbReference type="InterPro" id="IPR001182">
    <property type="entry name" value="FtsW/RodA"/>
</dbReference>
<dbReference type="GO" id="GO:0015648">
    <property type="term" value="F:lipid-linked peptidoglycan transporter activity"/>
    <property type="evidence" value="ECO:0007669"/>
    <property type="project" value="TreeGrafter"/>
</dbReference>
<dbReference type="GO" id="GO:0009252">
    <property type="term" value="P:peptidoglycan biosynthetic process"/>
    <property type="evidence" value="ECO:0007669"/>
    <property type="project" value="UniProtKB-UniRule"/>
</dbReference>
<evidence type="ECO:0000256" key="9">
    <source>
        <dbReference type="ARBA" id="ARBA00022984"/>
    </source>
</evidence>
<comment type="pathway">
    <text evidence="2 16">Cell wall biogenesis; peptidoglycan biosynthesis.</text>
</comment>
<name>A0A5Q2QIP6_9GAMM</name>
<dbReference type="PANTHER" id="PTHR30474">
    <property type="entry name" value="CELL CYCLE PROTEIN"/>
    <property type="match status" value="1"/>
</dbReference>
<dbReference type="PANTHER" id="PTHR30474:SF2">
    <property type="entry name" value="PEPTIDOGLYCAN GLYCOSYLTRANSFERASE FTSW-RELATED"/>
    <property type="match status" value="1"/>
</dbReference>
<comment type="function">
    <text evidence="16">Peptidoglycan polymerase that is essential for cell division.</text>
</comment>
<dbReference type="Pfam" id="PF01098">
    <property type="entry name" value="FTSW_RODA_SPOVE"/>
    <property type="match status" value="1"/>
</dbReference>